<feature type="compositionally biased region" description="Acidic residues" evidence="1">
    <location>
        <begin position="691"/>
        <end position="701"/>
    </location>
</feature>
<feature type="region of interest" description="Disordered" evidence="1">
    <location>
        <begin position="612"/>
        <end position="639"/>
    </location>
</feature>
<feature type="compositionally biased region" description="Acidic residues" evidence="1">
    <location>
        <begin position="172"/>
        <end position="183"/>
    </location>
</feature>
<reference evidence="2" key="1">
    <citation type="submission" date="2021-01" db="EMBL/GenBank/DDBJ databases">
        <authorList>
            <person name="Corre E."/>
            <person name="Pelletier E."/>
            <person name="Niang G."/>
            <person name="Scheremetjew M."/>
            <person name="Finn R."/>
            <person name="Kale V."/>
            <person name="Holt S."/>
            <person name="Cochrane G."/>
            <person name="Meng A."/>
            <person name="Brown T."/>
            <person name="Cohen L."/>
        </authorList>
    </citation>
    <scope>NUCLEOTIDE SEQUENCE</scope>
    <source>
        <strain evidence="2">CCMP1510</strain>
    </source>
</reference>
<feature type="compositionally biased region" description="Basic residues" evidence="1">
    <location>
        <begin position="733"/>
        <end position="743"/>
    </location>
</feature>
<feature type="region of interest" description="Disordered" evidence="1">
    <location>
        <begin position="690"/>
        <end position="775"/>
    </location>
</feature>
<gene>
    <name evidence="2" type="ORF">ALAG00032_LOCUS1619</name>
</gene>
<protein>
    <submittedName>
        <fullName evidence="2">Uncharacterized protein</fullName>
    </submittedName>
</protein>
<dbReference type="AlphaFoldDB" id="A0A7S3JPI4"/>
<feature type="region of interest" description="Disordered" evidence="1">
    <location>
        <begin position="787"/>
        <end position="810"/>
    </location>
</feature>
<accession>A0A7S3JPI4</accession>
<feature type="compositionally biased region" description="Basic and acidic residues" evidence="1">
    <location>
        <begin position="800"/>
        <end position="810"/>
    </location>
</feature>
<feature type="region of interest" description="Disordered" evidence="1">
    <location>
        <begin position="53"/>
        <end position="76"/>
    </location>
</feature>
<name>A0A7S3JPI4_9STRA</name>
<feature type="region of interest" description="Disordered" evidence="1">
    <location>
        <begin position="164"/>
        <end position="186"/>
    </location>
</feature>
<feature type="compositionally biased region" description="Basic and acidic residues" evidence="1">
    <location>
        <begin position="759"/>
        <end position="770"/>
    </location>
</feature>
<dbReference type="EMBL" id="HBIJ01002350">
    <property type="protein sequence ID" value="CAE0360887.1"/>
    <property type="molecule type" value="Transcribed_RNA"/>
</dbReference>
<organism evidence="2">
    <name type="scientific">Aureoumbra lagunensis</name>
    <dbReference type="NCBI Taxonomy" id="44058"/>
    <lineage>
        <taxon>Eukaryota</taxon>
        <taxon>Sar</taxon>
        <taxon>Stramenopiles</taxon>
        <taxon>Ochrophyta</taxon>
        <taxon>Pelagophyceae</taxon>
        <taxon>Pelagomonadales</taxon>
        <taxon>Aureoumbra</taxon>
    </lineage>
</organism>
<evidence type="ECO:0000256" key="1">
    <source>
        <dbReference type="SAM" id="MobiDB-lite"/>
    </source>
</evidence>
<evidence type="ECO:0000313" key="2">
    <source>
        <dbReference type="EMBL" id="CAE0360887.1"/>
    </source>
</evidence>
<proteinExistence type="predicted"/>
<sequence>MTDLTASALLEAFMTTPYLAESGQCDNILSDYAQDGPSDEDGPELMDLHRNSLSQHMSSKNIERTQEETVDEEGEDWSAYDDDTRTIDKEVSMLLPSTLSKKEEIKKVTPESAKGGERWWRSKKTETLNEMSTGITKKRLPCNVNIFYDGIDTLPNQLYLAKPTPRNSESQGEFEEEGEEINEDGTPACSVTNALRVASSPCSTDKTVDDDVRMNSPECNYKSNKMLSISRRVLALSWDEDDEQLSEVQLCIFLVDGGSLTVKARTEDRAHSVLSAAALRLGLAAEHVSALALYAVALDGNPEHRFVPGTPVAALRWLTTKKKSHKLVLAARLLTPQLLKVAARGFKREAPPNELALAKLLYAQAVARVMASNDSRVLPPLFPPLDTKNNNNLGEEKMFSQDDNEDTEWLRVDNYLRPRHDCPDRSEGLASALRLGALRLWARAVDACTLEPGLSIISAAVRLVRENGAIPFIPKLDSPEKDWHWETQLLEELDYLLKILNSQRIAKENRNISSNQATNINGEGITIEVFDSNNTLPESSGGTERYENSEIRTIFQVEPATPIISPRQSMTDEFSFLLPAACYLRLVSINYENFGSVRFACCARRRASSEKMMETDPSSPVSAKELFSPNTEKDIPNDTTGYTANRTLSISANGIAISSSSSITPLLNVPFTKLRRWICDAQTNTVRLEAEEPFDPFDEAETSTSPGQANRLLNGLTSSSKTTHLKANERFANRTRRKLRKSIRAAASLPPPRTPRSQRMRDESTKKETAMESADITSVAHGGGFGAWARSLFSSNSPATKEESIGQKNS</sequence>